<dbReference type="Proteomes" id="UP000310685">
    <property type="component" value="Unassembled WGS sequence"/>
</dbReference>
<evidence type="ECO:0000313" key="5">
    <source>
        <dbReference type="EMBL" id="TIC69458.1"/>
    </source>
</evidence>
<feature type="compositionally biased region" description="Basic and acidic residues" evidence="1">
    <location>
        <begin position="96"/>
        <end position="110"/>
    </location>
</feature>
<dbReference type="AlphaFoldDB" id="A0A4T0N599"/>
<proteinExistence type="predicted"/>
<name>A0A4T0N599_9BASI</name>
<dbReference type="Proteomes" id="UP000307169">
    <property type="component" value="Unassembled WGS sequence"/>
</dbReference>
<evidence type="ECO:0000313" key="6">
    <source>
        <dbReference type="EMBL" id="TIC69744.1"/>
    </source>
</evidence>
<dbReference type="EMBL" id="SPRC01000009">
    <property type="protein sequence ID" value="TIB81295.1"/>
    <property type="molecule type" value="Genomic_DNA"/>
</dbReference>
<feature type="compositionally biased region" description="Basic and acidic residues" evidence="1">
    <location>
        <begin position="32"/>
        <end position="44"/>
    </location>
</feature>
<evidence type="ECO:0000313" key="11">
    <source>
        <dbReference type="Proteomes" id="UP000309601"/>
    </source>
</evidence>
<dbReference type="Proteomes" id="UP000305647">
    <property type="component" value="Unassembled WGS sequence"/>
</dbReference>
<evidence type="ECO:0000313" key="12">
    <source>
        <dbReference type="Proteomes" id="UP000310685"/>
    </source>
</evidence>
<evidence type="ECO:0000313" key="10">
    <source>
        <dbReference type="Proteomes" id="UP000307169"/>
    </source>
</evidence>
<evidence type="ECO:0000313" key="8">
    <source>
        <dbReference type="Proteomes" id="UP000305362"/>
    </source>
</evidence>
<protein>
    <submittedName>
        <fullName evidence="4">Uncharacterized protein</fullName>
    </submittedName>
</protein>
<dbReference type="EMBL" id="SPRV01000001">
    <property type="protein sequence ID" value="TIC71940.1"/>
    <property type="molecule type" value="Genomic_DNA"/>
</dbReference>
<gene>
    <name evidence="6" type="ORF">E3Q01_00225</name>
    <name evidence="5" type="ORF">E3Q02_00846</name>
    <name evidence="7" type="ORF">E3Q03_00125</name>
    <name evidence="4" type="ORF">E3Q10_01155</name>
    <name evidence="3" type="ORF">E3Q17_00767</name>
    <name evidence="2" type="ORF">E3Q22_01219</name>
</gene>
<comment type="caution">
    <text evidence="4">The sequence shown here is derived from an EMBL/GenBank/DDBJ whole genome shotgun (WGS) entry which is preliminary data.</text>
</comment>
<sequence>MLSKMRILAAPVRGLQLQQRVQFSQNLPRFGRTSEQELKERNEQPESPPPTAHTGIYTRTSEKIEERTETEEADSVEGPLKDRTKGRSGSETISEENVRSDHADDPLKNR</sequence>
<reference evidence="8 9" key="1">
    <citation type="submission" date="2019-03" db="EMBL/GenBank/DDBJ databases">
        <title>Sequencing 25 genomes of Wallemia mellicola.</title>
        <authorList>
            <person name="Gostincar C."/>
        </authorList>
    </citation>
    <scope>NUCLEOTIDE SEQUENCE [LARGE SCALE GENOMIC DNA]</scope>
    <source>
        <strain evidence="3 10">EXF-1262</strain>
        <strain evidence="5 11">EXF-1274</strain>
        <strain evidence="7 8">EXF-1277</strain>
        <strain evidence="2 12">EXF-6152</strain>
        <strain evidence="6 13">EXF-757</strain>
        <strain evidence="4 9">EXF-8738</strain>
    </source>
</reference>
<dbReference type="EMBL" id="SPRO01000008">
    <property type="protein sequence ID" value="TIC32541.1"/>
    <property type="molecule type" value="Genomic_DNA"/>
</dbReference>
<accession>A0A4T0N599</accession>
<evidence type="ECO:0000313" key="9">
    <source>
        <dbReference type="Proteomes" id="UP000305647"/>
    </source>
</evidence>
<dbReference type="EMBL" id="SPRH01000005">
    <property type="protein sequence ID" value="TIC03909.1"/>
    <property type="molecule type" value="Genomic_DNA"/>
</dbReference>
<feature type="compositionally biased region" description="Polar residues" evidence="1">
    <location>
        <begin position="16"/>
        <end position="27"/>
    </location>
</feature>
<evidence type="ECO:0000313" key="7">
    <source>
        <dbReference type="EMBL" id="TIC71940.1"/>
    </source>
</evidence>
<evidence type="ECO:0000256" key="1">
    <source>
        <dbReference type="SAM" id="MobiDB-lite"/>
    </source>
</evidence>
<dbReference type="Proteomes" id="UP000309601">
    <property type="component" value="Unassembled WGS sequence"/>
</dbReference>
<evidence type="ECO:0000313" key="13">
    <source>
        <dbReference type="Proteomes" id="UP000310708"/>
    </source>
</evidence>
<feature type="region of interest" description="Disordered" evidence="1">
    <location>
        <begin position="10"/>
        <end position="110"/>
    </location>
</feature>
<evidence type="ECO:0000313" key="4">
    <source>
        <dbReference type="EMBL" id="TIC32541.1"/>
    </source>
</evidence>
<dbReference type="EMBL" id="SPRW01000006">
    <property type="protein sequence ID" value="TIC69458.1"/>
    <property type="molecule type" value="Genomic_DNA"/>
</dbReference>
<dbReference type="Proteomes" id="UP000310708">
    <property type="component" value="Unassembled WGS sequence"/>
</dbReference>
<dbReference type="EMBL" id="SPRX01000002">
    <property type="protein sequence ID" value="TIC69744.1"/>
    <property type="molecule type" value="Genomic_DNA"/>
</dbReference>
<evidence type="ECO:0000313" key="2">
    <source>
        <dbReference type="EMBL" id="TIB81295.1"/>
    </source>
</evidence>
<dbReference type="Proteomes" id="UP000305362">
    <property type="component" value="Unassembled WGS sequence"/>
</dbReference>
<dbReference type="OrthoDB" id="10490476at2759"/>
<organism evidence="4 9">
    <name type="scientific">Wallemia mellicola</name>
    <dbReference type="NCBI Taxonomy" id="1708541"/>
    <lineage>
        <taxon>Eukaryota</taxon>
        <taxon>Fungi</taxon>
        <taxon>Dikarya</taxon>
        <taxon>Basidiomycota</taxon>
        <taxon>Wallemiomycotina</taxon>
        <taxon>Wallemiomycetes</taxon>
        <taxon>Wallemiales</taxon>
        <taxon>Wallemiaceae</taxon>
        <taxon>Wallemia</taxon>
    </lineage>
</organism>
<evidence type="ECO:0000313" key="3">
    <source>
        <dbReference type="EMBL" id="TIC03909.1"/>
    </source>
</evidence>